<dbReference type="InterPro" id="IPR000847">
    <property type="entry name" value="LysR_HTH_N"/>
</dbReference>
<gene>
    <name evidence="6" type="ORF">SAMN05216552_103747</name>
</gene>
<dbReference type="PANTHER" id="PTHR30419:SF8">
    <property type="entry name" value="NITROGEN ASSIMILATION TRANSCRIPTIONAL ACTIVATOR-RELATED"/>
    <property type="match status" value="1"/>
</dbReference>
<name>A0A1I7LTP4_9BURK</name>
<keyword evidence="3 6" id="KW-0238">DNA-binding</keyword>
<dbReference type="Gene3D" id="1.10.10.10">
    <property type="entry name" value="Winged helix-like DNA-binding domain superfamily/Winged helix DNA-binding domain"/>
    <property type="match status" value="1"/>
</dbReference>
<dbReference type="RefSeq" id="WP_093559352.1">
    <property type="nucleotide sequence ID" value="NZ_FPBO01000037.1"/>
</dbReference>
<keyword evidence="4" id="KW-0804">Transcription</keyword>
<dbReference type="EMBL" id="FPBO01000037">
    <property type="protein sequence ID" value="SFV12970.1"/>
    <property type="molecule type" value="Genomic_DNA"/>
</dbReference>
<dbReference type="STRING" id="1035707.SAMN05216552_103747"/>
<evidence type="ECO:0000256" key="1">
    <source>
        <dbReference type="ARBA" id="ARBA00009437"/>
    </source>
</evidence>
<sequence length="319" mass="35292">MSSDRPVIPSLQQMQNRLRLKQLLLLSAIDELRSLRKVAEFMHLSQPAATKMLHEIEETLGVRLFDRLPKGMQPTVFGESAVLYANRMIADLSKFRENLAAQAEGSIGTISLGSIPTPVPGLLADTIVATKRQYPGLKINVQVDTSDALIQLLEQGKLDLVIGRMTDHAKLEQLHFEVLDNENLSVVAGRDHPLATERRVGLAELSEQPWVLQPLSTPMRQLLERAFFDAGASSPRDVVETNSTLLIAALLQSSSRVAILPSAIATDYTTAGTLCILPARIKFQLEPFGIITRREYLPDPKLQHFLATLRSLALPDPLR</sequence>
<dbReference type="Pfam" id="PF00126">
    <property type="entry name" value="HTH_1"/>
    <property type="match status" value="1"/>
</dbReference>
<dbReference type="InterPro" id="IPR036388">
    <property type="entry name" value="WH-like_DNA-bd_sf"/>
</dbReference>
<dbReference type="InterPro" id="IPR036390">
    <property type="entry name" value="WH_DNA-bd_sf"/>
</dbReference>
<dbReference type="PANTHER" id="PTHR30419">
    <property type="entry name" value="HTH-TYPE TRANSCRIPTIONAL REGULATOR YBHD"/>
    <property type="match status" value="1"/>
</dbReference>
<dbReference type="GO" id="GO:0003677">
    <property type="term" value="F:DNA binding"/>
    <property type="evidence" value="ECO:0007669"/>
    <property type="project" value="UniProtKB-KW"/>
</dbReference>
<evidence type="ECO:0000313" key="7">
    <source>
        <dbReference type="Proteomes" id="UP000199391"/>
    </source>
</evidence>
<evidence type="ECO:0000256" key="3">
    <source>
        <dbReference type="ARBA" id="ARBA00023125"/>
    </source>
</evidence>
<dbReference type="InterPro" id="IPR050950">
    <property type="entry name" value="HTH-type_LysR_regulators"/>
</dbReference>
<evidence type="ECO:0000256" key="2">
    <source>
        <dbReference type="ARBA" id="ARBA00023015"/>
    </source>
</evidence>
<evidence type="ECO:0000259" key="5">
    <source>
        <dbReference type="PROSITE" id="PS50931"/>
    </source>
</evidence>
<evidence type="ECO:0000256" key="4">
    <source>
        <dbReference type="ARBA" id="ARBA00023163"/>
    </source>
</evidence>
<evidence type="ECO:0000313" key="6">
    <source>
        <dbReference type="EMBL" id="SFV12970.1"/>
    </source>
</evidence>
<dbReference type="GO" id="GO:0003700">
    <property type="term" value="F:DNA-binding transcription factor activity"/>
    <property type="evidence" value="ECO:0007669"/>
    <property type="project" value="InterPro"/>
</dbReference>
<dbReference type="AlphaFoldDB" id="A0A1I7LTP4"/>
<keyword evidence="7" id="KW-1185">Reference proteome</keyword>
<organism evidence="6 7">
    <name type="scientific">Pseudoduganella namucuonensis</name>
    <dbReference type="NCBI Taxonomy" id="1035707"/>
    <lineage>
        <taxon>Bacteria</taxon>
        <taxon>Pseudomonadati</taxon>
        <taxon>Pseudomonadota</taxon>
        <taxon>Betaproteobacteria</taxon>
        <taxon>Burkholderiales</taxon>
        <taxon>Oxalobacteraceae</taxon>
        <taxon>Telluria group</taxon>
        <taxon>Pseudoduganella</taxon>
    </lineage>
</organism>
<protein>
    <submittedName>
        <fullName evidence="6">DNA-binding transcriptional regulator, LysR family</fullName>
    </submittedName>
</protein>
<accession>A0A1I7LTP4</accession>
<dbReference type="GO" id="GO:0005829">
    <property type="term" value="C:cytosol"/>
    <property type="evidence" value="ECO:0007669"/>
    <property type="project" value="TreeGrafter"/>
</dbReference>
<dbReference type="SUPFAM" id="SSF46785">
    <property type="entry name" value="Winged helix' DNA-binding domain"/>
    <property type="match status" value="1"/>
</dbReference>
<comment type="similarity">
    <text evidence="1">Belongs to the LysR transcriptional regulatory family.</text>
</comment>
<dbReference type="PRINTS" id="PR00039">
    <property type="entry name" value="HTHLYSR"/>
</dbReference>
<keyword evidence="2" id="KW-0805">Transcription regulation</keyword>
<reference evidence="7" key="1">
    <citation type="submission" date="2016-10" db="EMBL/GenBank/DDBJ databases">
        <authorList>
            <person name="Varghese N."/>
            <person name="Submissions S."/>
        </authorList>
    </citation>
    <scope>NUCLEOTIDE SEQUENCE [LARGE SCALE GENOMIC DNA]</scope>
    <source>
        <strain evidence="7">CGMCC 1.11014</strain>
    </source>
</reference>
<dbReference type="Proteomes" id="UP000199391">
    <property type="component" value="Unassembled WGS sequence"/>
</dbReference>
<dbReference type="InterPro" id="IPR005119">
    <property type="entry name" value="LysR_subst-bd"/>
</dbReference>
<dbReference type="Gene3D" id="3.40.190.290">
    <property type="match status" value="1"/>
</dbReference>
<dbReference type="SUPFAM" id="SSF53850">
    <property type="entry name" value="Periplasmic binding protein-like II"/>
    <property type="match status" value="1"/>
</dbReference>
<feature type="domain" description="HTH lysR-type" evidence="5">
    <location>
        <begin position="18"/>
        <end position="75"/>
    </location>
</feature>
<dbReference type="PROSITE" id="PS50931">
    <property type="entry name" value="HTH_LYSR"/>
    <property type="match status" value="1"/>
</dbReference>
<proteinExistence type="inferred from homology"/>
<dbReference type="Pfam" id="PF03466">
    <property type="entry name" value="LysR_substrate"/>
    <property type="match status" value="1"/>
</dbReference>
<dbReference type="OrthoDB" id="5914299at2"/>